<accession>A0ABM1RVH1</accession>
<evidence type="ECO:0000313" key="3">
    <source>
        <dbReference type="RefSeq" id="XP_022235376.1"/>
    </source>
</evidence>
<name>A0ABM1RVH1_LIMPO</name>
<feature type="chain" id="PRO_5045783651" evidence="1">
    <location>
        <begin position="19"/>
        <end position="189"/>
    </location>
</feature>
<reference evidence="3" key="1">
    <citation type="submission" date="2025-08" db="UniProtKB">
        <authorList>
            <consortium name="RefSeq"/>
        </authorList>
    </citation>
    <scope>IDENTIFICATION</scope>
    <source>
        <tissue evidence="3">Muscle</tissue>
    </source>
</reference>
<proteinExistence type="predicted"/>
<gene>
    <name evidence="3" type="primary">LOC111083277</name>
</gene>
<keyword evidence="1" id="KW-0732">Signal</keyword>
<dbReference type="Proteomes" id="UP000694941">
    <property type="component" value="Unplaced"/>
</dbReference>
<dbReference type="RefSeq" id="XP_022235376.1">
    <property type="nucleotide sequence ID" value="XM_022379668.1"/>
</dbReference>
<keyword evidence="2" id="KW-1185">Reference proteome</keyword>
<sequence length="189" mass="21016">MHISVLLSVFFFTVPLFAVFEKHDLVENRMESHARLRRMKRQDQQVALDRFQVLPRIGNGAKIQFYFALIELTKELKTWESERGFQLSQVFGFFMILNIISEMPLTAILSNVILGNPLNGTIETKSFTSSSTTAVVSAQALIATTTTTVSPTTTAITKALTTTTTSPPSTTTSNSSLTNNIVDELLDFF</sequence>
<evidence type="ECO:0000256" key="1">
    <source>
        <dbReference type="SAM" id="SignalP"/>
    </source>
</evidence>
<protein>
    <submittedName>
        <fullName evidence="3">Uncharacterized protein LOC111083277</fullName>
    </submittedName>
</protein>
<dbReference type="GeneID" id="111083277"/>
<feature type="signal peptide" evidence="1">
    <location>
        <begin position="1"/>
        <end position="18"/>
    </location>
</feature>
<organism evidence="2 3">
    <name type="scientific">Limulus polyphemus</name>
    <name type="common">Atlantic horseshoe crab</name>
    <dbReference type="NCBI Taxonomy" id="6850"/>
    <lineage>
        <taxon>Eukaryota</taxon>
        <taxon>Metazoa</taxon>
        <taxon>Ecdysozoa</taxon>
        <taxon>Arthropoda</taxon>
        <taxon>Chelicerata</taxon>
        <taxon>Merostomata</taxon>
        <taxon>Xiphosura</taxon>
        <taxon>Limulidae</taxon>
        <taxon>Limulus</taxon>
    </lineage>
</organism>
<evidence type="ECO:0000313" key="2">
    <source>
        <dbReference type="Proteomes" id="UP000694941"/>
    </source>
</evidence>